<accession>A0A8S2G4W3</accession>
<keyword evidence="4" id="KW-0342">GTP-binding</keyword>
<evidence type="ECO:0000313" key="8">
    <source>
        <dbReference type="EMBL" id="CAF4450303.1"/>
    </source>
</evidence>
<dbReference type="SUPFAM" id="SSF52540">
    <property type="entry name" value="P-loop containing nucleoside triphosphate hydrolases"/>
    <property type="match status" value="1"/>
</dbReference>
<dbReference type="GO" id="GO:0007005">
    <property type="term" value="P:mitochondrion organization"/>
    <property type="evidence" value="ECO:0007669"/>
    <property type="project" value="UniProtKB-ARBA"/>
</dbReference>
<comment type="caution">
    <text evidence="7">The sequence shown here is derived from an EMBL/GenBank/DDBJ whole genome shotgun (WGS) entry which is preliminary data.</text>
</comment>
<organism evidence="7 9">
    <name type="scientific">Didymodactylos carnosus</name>
    <dbReference type="NCBI Taxonomy" id="1234261"/>
    <lineage>
        <taxon>Eukaryota</taxon>
        <taxon>Metazoa</taxon>
        <taxon>Spiralia</taxon>
        <taxon>Gnathifera</taxon>
        <taxon>Rotifera</taxon>
        <taxon>Eurotatoria</taxon>
        <taxon>Bdelloidea</taxon>
        <taxon>Philodinida</taxon>
        <taxon>Philodinidae</taxon>
        <taxon>Didymodactylos</taxon>
    </lineage>
</organism>
<keyword evidence="5" id="KW-0472">Membrane</keyword>
<dbReference type="InterPro" id="IPR027094">
    <property type="entry name" value="Mitofusin_fam"/>
</dbReference>
<dbReference type="Proteomes" id="UP000677228">
    <property type="component" value="Unassembled WGS sequence"/>
</dbReference>
<dbReference type="InterPro" id="IPR027417">
    <property type="entry name" value="P-loop_NTPase"/>
</dbReference>
<keyword evidence="3" id="KW-0378">Hydrolase</keyword>
<dbReference type="PANTHER" id="PTHR10465">
    <property type="entry name" value="TRANSMEMBRANE GTPASE FZO1"/>
    <property type="match status" value="1"/>
</dbReference>
<dbReference type="GO" id="GO:0003924">
    <property type="term" value="F:GTPase activity"/>
    <property type="evidence" value="ECO:0007669"/>
    <property type="project" value="InterPro"/>
</dbReference>
<reference evidence="7" key="1">
    <citation type="submission" date="2021-02" db="EMBL/GenBank/DDBJ databases">
        <authorList>
            <person name="Nowell W R."/>
        </authorList>
    </citation>
    <scope>NUCLEOTIDE SEQUENCE</scope>
</reference>
<dbReference type="GO" id="GO:0005525">
    <property type="term" value="F:GTP binding"/>
    <property type="evidence" value="ECO:0007669"/>
    <property type="project" value="UniProtKB-KW"/>
</dbReference>
<dbReference type="InterPro" id="IPR006073">
    <property type="entry name" value="GTP-bd"/>
</dbReference>
<dbReference type="PANTHER" id="PTHR10465:SF4">
    <property type="entry name" value="DYNAMIN N-TERMINAL DOMAIN-CONTAINING PROTEIN"/>
    <property type="match status" value="1"/>
</dbReference>
<keyword evidence="2" id="KW-0547">Nucleotide-binding</keyword>
<dbReference type="Pfam" id="PF01926">
    <property type="entry name" value="MMR_HSR1"/>
    <property type="match status" value="1"/>
</dbReference>
<sequence>LLAISQRLGVQIMAPNKKINILLIGNHSAGKSSLINWYIEDNVQRTGGPATLHLFPYLHPLSNIHGLLNYLTTEISSSKQRKFPMVTFIDTPGLVDGQMAYPFDVDQAILWFGHHVDLIFVLFDPIGQALCKRTLNLVEKLNKFNPEKMHYYLAKADEAGTDRDRHRVLMQIVQNLCRQPEISKTSFDMPTIYLPDLAKVNEEKSRY</sequence>
<feature type="non-terminal residue" evidence="7">
    <location>
        <position position="1"/>
    </location>
</feature>
<dbReference type="Proteomes" id="UP000682733">
    <property type="component" value="Unassembled WGS sequence"/>
</dbReference>
<name>A0A8S2G4W3_9BILA</name>
<dbReference type="EMBL" id="CAJOBA010082916">
    <property type="protein sequence ID" value="CAF4450303.1"/>
    <property type="molecule type" value="Genomic_DNA"/>
</dbReference>
<gene>
    <name evidence="7" type="ORF">OVA965_LOCUS43499</name>
    <name evidence="8" type="ORF">TMI583_LOCUS45795</name>
</gene>
<evidence type="ECO:0000313" key="9">
    <source>
        <dbReference type="Proteomes" id="UP000677228"/>
    </source>
</evidence>
<evidence type="ECO:0000256" key="4">
    <source>
        <dbReference type="ARBA" id="ARBA00023134"/>
    </source>
</evidence>
<evidence type="ECO:0000256" key="5">
    <source>
        <dbReference type="ARBA" id="ARBA00023136"/>
    </source>
</evidence>
<proteinExistence type="predicted"/>
<comment type="subcellular location">
    <subcellularLocation>
        <location evidence="1">Membrane</location>
    </subcellularLocation>
</comment>
<protein>
    <recommendedName>
        <fullName evidence="6">G domain-containing protein</fullName>
    </recommendedName>
</protein>
<dbReference type="GO" id="GO:0016020">
    <property type="term" value="C:membrane"/>
    <property type="evidence" value="ECO:0007669"/>
    <property type="project" value="UniProtKB-SubCell"/>
</dbReference>
<dbReference type="AlphaFoldDB" id="A0A8S2G4W3"/>
<evidence type="ECO:0000256" key="2">
    <source>
        <dbReference type="ARBA" id="ARBA00022741"/>
    </source>
</evidence>
<dbReference type="Gene3D" id="3.40.50.300">
    <property type="entry name" value="P-loop containing nucleotide triphosphate hydrolases"/>
    <property type="match status" value="1"/>
</dbReference>
<evidence type="ECO:0000256" key="1">
    <source>
        <dbReference type="ARBA" id="ARBA00004370"/>
    </source>
</evidence>
<feature type="domain" description="G" evidence="6">
    <location>
        <begin position="21"/>
        <end position="140"/>
    </location>
</feature>
<dbReference type="EMBL" id="CAJNOK010057599">
    <property type="protein sequence ID" value="CAF1626859.1"/>
    <property type="molecule type" value="Genomic_DNA"/>
</dbReference>
<evidence type="ECO:0000313" key="7">
    <source>
        <dbReference type="EMBL" id="CAF1626859.1"/>
    </source>
</evidence>
<evidence type="ECO:0000259" key="6">
    <source>
        <dbReference type="Pfam" id="PF01926"/>
    </source>
</evidence>
<evidence type="ECO:0000256" key="3">
    <source>
        <dbReference type="ARBA" id="ARBA00022801"/>
    </source>
</evidence>